<keyword evidence="3" id="KW-1185">Reference proteome</keyword>
<reference evidence="2 3" key="1">
    <citation type="submission" date="2021-11" db="EMBL/GenBank/DDBJ databases">
        <title>Comparative genomics of bee honey and flower isolates.</title>
        <authorList>
            <person name="Bechtner J.D."/>
            <person name="Gallus M.K."/>
            <person name="Ehrmann M."/>
        </authorList>
    </citation>
    <scope>NUCLEOTIDE SEQUENCE [LARGE SCALE GENOMIC DNA]</scope>
    <source>
        <strain evidence="2 3">M161</strain>
    </source>
</reference>
<dbReference type="Proteomes" id="UP001522905">
    <property type="component" value="Unassembled WGS sequence"/>
</dbReference>
<dbReference type="Gene3D" id="3.30.2010.10">
    <property type="entry name" value="Metalloproteases ('zincins'), catalytic domain"/>
    <property type="match status" value="1"/>
</dbReference>
<dbReference type="InterPro" id="IPR006640">
    <property type="entry name" value="SprT-like_domain"/>
</dbReference>
<dbReference type="EMBL" id="JAJIAO010000006">
    <property type="protein sequence ID" value="MCK8625001.1"/>
    <property type="molecule type" value="Genomic_DNA"/>
</dbReference>
<evidence type="ECO:0000313" key="2">
    <source>
        <dbReference type="EMBL" id="MCK8625001.1"/>
    </source>
</evidence>
<name>A0ABT0I2S0_9LACO</name>
<feature type="domain" description="SprT-like" evidence="1">
    <location>
        <begin position="4"/>
        <end position="144"/>
    </location>
</feature>
<proteinExistence type="predicted"/>
<dbReference type="NCBIfam" id="NF003339">
    <property type="entry name" value="PRK04351.1"/>
    <property type="match status" value="1"/>
</dbReference>
<organism evidence="2 3">
    <name type="scientific">Apilactobacillus xinyiensis</name>
    <dbReference type="NCBI Taxonomy" id="2841032"/>
    <lineage>
        <taxon>Bacteria</taxon>
        <taxon>Bacillati</taxon>
        <taxon>Bacillota</taxon>
        <taxon>Bacilli</taxon>
        <taxon>Lactobacillales</taxon>
        <taxon>Lactobacillaceae</taxon>
        <taxon>Apilactobacillus</taxon>
    </lineage>
</organism>
<dbReference type="RefSeq" id="WP_220727980.1">
    <property type="nucleotide sequence ID" value="NZ_BPLM01000003.1"/>
</dbReference>
<accession>A0ABT0I2S0</accession>
<protein>
    <submittedName>
        <fullName evidence="2">SprT family protein</fullName>
    </submittedName>
</protein>
<sequence length="144" mass="17122">MTDEQLNELVKKISIKYFDRKFLHKAFFNYRLKTTGGRYNLKSHCIDINPKILEKYSYDILLGVIKHELCHYHLHLLGYSGRHNTKKFIDLLNQVEGSRYVPILERQKNLKYVCQKCGCVYIRHRKINSLKYVCSKCHGNIKLS</sequence>
<dbReference type="Pfam" id="PF10263">
    <property type="entry name" value="SprT-like"/>
    <property type="match status" value="1"/>
</dbReference>
<gene>
    <name evidence="2" type="ORF">LNP07_05670</name>
</gene>
<comment type="caution">
    <text evidence="2">The sequence shown here is derived from an EMBL/GenBank/DDBJ whole genome shotgun (WGS) entry which is preliminary data.</text>
</comment>
<evidence type="ECO:0000259" key="1">
    <source>
        <dbReference type="SMART" id="SM00731"/>
    </source>
</evidence>
<evidence type="ECO:0000313" key="3">
    <source>
        <dbReference type="Proteomes" id="UP001522905"/>
    </source>
</evidence>
<dbReference type="SMART" id="SM00731">
    <property type="entry name" value="SprT"/>
    <property type="match status" value="1"/>
</dbReference>